<reference evidence="2" key="1">
    <citation type="journal article" date="2019" name="Int. J. Syst. Evol. Microbiol.">
        <title>The Global Catalogue of Microorganisms (GCM) 10K type strain sequencing project: providing services to taxonomists for standard genome sequencing and annotation.</title>
        <authorList>
            <consortium name="The Broad Institute Genomics Platform"/>
            <consortium name="The Broad Institute Genome Sequencing Center for Infectious Disease"/>
            <person name="Wu L."/>
            <person name="Ma J."/>
        </authorList>
    </citation>
    <scope>NUCLEOTIDE SEQUENCE [LARGE SCALE GENOMIC DNA]</scope>
    <source>
        <strain evidence="2">JCM 17688</strain>
    </source>
</reference>
<gene>
    <name evidence="1" type="ORF">GCM10023147_37820</name>
</gene>
<sequence length="129" mass="14568">MTAGTDALARWRRGLDPRWTIRVAYAAVRSSWPVIEDRLTQALGDGSDELATLRQLVLAIDMIEAHWLADPAGARRAAELRQVILAGERRRARALADRRRWEQAMARRRTPRRPVTGAPTGRVVIPLVR</sequence>
<organism evidence="1 2">
    <name type="scientific">Tsukamurella soli</name>
    <dbReference type="NCBI Taxonomy" id="644556"/>
    <lineage>
        <taxon>Bacteria</taxon>
        <taxon>Bacillati</taxon>
        <taxon>Actinomycetota</taxon>
        <taxon>Actinomycetes</taxon>
        <taxon>Mycobacteriales</taxon>
        <taxon>Tsukamurellaceae</taxon>
        <taxon>Tsukamurella</taxon>
    </lineage>
</organism>
<protein>
    <submittedName>
        <fullName evidence="1">Uncharacterized protein</fullName>
    </submittedName>
</protein>
<name>A0ABP8K472_9ACTN</name>
<dbReference type="Proteomes" id="UP001500635">
    <property type="component" value="Unassembled WGS sequence"/>
</dbReference>
<proteinExistence type="predicted"/>
<keyword evidence="2" id="KW-1185">Reference proteome</keyword>
<comment type="caution">
    <text evidence="1">The sequence shown here is derived from an EMBL/GenBank/DDBJ whole genome shotgun (WGS) entry which is preliminary data.</text>
</comment>
<evidence type="ECO:0000313" key="1">
    <source>
        <dbReference type="EMBL" id="GAA4399837.1"/>
    </source>
</evidence>
<accession>A0ABP8K472</accession>
<dbReference type="EMBL" id="BAABFR010000074">
    <property type="protein sequence ID" value="GAA4399837.1"/>
    <property type="molecule type" value="Genomic_DNA"/>
</dbReference>
<evidence type="ECO:0000313" key="2">
    <source>
        <dbReference type="Proteomes" id="UP001500635"/>
    </source>
</evidence>
<dbReference type="RefSeq" id="WP_344998909.1">
    <property type="nucleotide sequence ID" value="NZ_BAABFR010000074.1"/>
</dbReference>